<feature type="domain" description="EF-hand" evidence="4">
    <location>
        <begin position="2013"/>
        <end position="2048"/>
    </location>
</feature>
<dbReference type="GeneID" id="24128486"/>
<dbReference type="PROSITE" id="PS50222">
    <property type="entry name" value="EF_HAND_2"/>
    <property type="match status" value="21"/>
</dbReference>
<dbReference type="InterPro" id="IPR011992">
    <property type="entry name" value="EF-hand-dom_pair"/>
</dbReference>
<dbReference type="Pfam" id="PF26190">
    <property type="entry name" value="Ig_NPHP4_1st"/>
    <property type="match status" value="1"/>
</dbReference>
<dbReference type="PROSITE" id="PS00018">
    <property type="entry name" value="EF_HAND_1"/>
    <property type="match status" value="20"/>
</dbReference>
<feature type="domain" description="EF-hand" evidence="4">
    <location>
        <begin position="1420"/>
        <end position="1455"/>
    </location>
</feature>
<dbReference type="SMART" id="SM00054">
    <property type="entry name" value="EFh"/>
    <property type="match status" value="26"/>
</dbReference>
<feature type="domain" description="EF-hand" evidence="4">
    <location>
        <begin position="1649"/>
        <end position="1684"/>
    </location>
</feature>
<dbReference type="GO" id="GO:0090090">
    <property type="term" value="P:negative regulation of canonical Wnt signaling pathway"/>
    <property type="evidence" value="ECO:0007669"/>
    <property type="project" value="InterPro"/>
</dbReference>
<feature type="compositionally biased region" description="Low complexity" evidence="3">
    <location>
        <begin position="368"/>
        <end position="404"/>
    </location>
</feature>
<evidence type="ECO:0000256" key="1">
    <source>
        <dbReference type="ARBA" id="ARBA00022737"/>
    </source>
</evidence>
<feature type="domain" description="EF-hand" evidence="4">
    <location>
        <begin position="2574"/>
        <end position="2609"/>
    </location>
</feature>
<feature type="compositionally biased region" description="Low complexity" evidence="3">
    <location>
        <begin position="2781"/>
        <end position="2801"/>
    </location>
</feature>
<dbReference type="GO" id="GO:0097730">
    <property type="term" value="C:non-motile cilium"/>
    <property type="evidence" value="ECO:0007669"/>
    <property type="project" value="InterPro"/>
</dbReference>
<dbReference type="GO" id="GO:0005856">
    <property type="term" value="C:cytoskeleton"/>
    <property type="evidence" value="ECO:0007669"/>
    <property type="project" value="InterPro"/>
</dbReference>
<dbReference type="STRING" id="695850.A0A067CRA1"/>
<feature type="domain" description="EF-hand" evidence="4">
    <location>
        <begin position="1381"/>
        <end position="1416"/>
    </location>
</feature>
<dbReference type="InterPro" id="IPR058685">
    <property type="entry name" value="Ig_NPHP4_4th"/>
</dbReference>
<dbReference type="VEuPathDB" id="FungiDB:SPRG_06121"/>
<feature type="compositionally biased region" description="Basic and acidic residues" evidence="3">
    <location>
        <begin position="22"/>
        <end position="38"/>
    </location>
</feature>
<dbReference type="OrthoDB" id="313446at2759"/>
<dbReference type="OMA" id="HNGRCFR"/>
<evidence type="ECO:0000259" key="4">
    <source>
        <dbReference type="PROSITE" id="PS50222"/>
    </source>
</evidence>
<dbReference type="InterPro" id="IPR018247">
    <property type="entry name" value="EF_Hand_1_Ca_BS"/>
</dbReference>
<feature type="compositionally biased region" description="Basic and acidic residues" evidence="3">
    <location>
        <begin position="2855"/>
        <end position="2864"/>
    </location>
</feature>
<dbReference type="CDD" id="cd00051">
    <property type="entry name" value="EFh"/>
    <property type="match status" value="2"/>
</dbReference>
<dbReference type="PANTHER" id="PTHR31043">
    <property type="entry name" value="NEPHROCYSTIN-4"/>
    <property type="match status" value="1"/>
</dbReference>
<feature type="compositionally biased region" description="Acidic residues" evidence="3">
    <location>
        <begin position="953"/>
        <end position="964"/>
    </location>
</feature>
<feature type="domain" description="EF-hand" evidence="4">
    <location>
        <begin position="1740"/>
        <end position="1775"/>
    </location>
</feature>
<dbReference type="FunFam" id="1.10.238.10:FF:000003">
    <property type="entry name" value="Calmodulin A"/>
    <property type="match status" value="1"/>
</dbReference>
<feature type="region of interest" description="Disordered" evidence="3">
    <location>
        <begin position="948"/>
        <end position="972"/>
    </location>
</feature>
<dbReference type="Pfam" id="PF26189">
    <property type="entry name" value="Ig_NPHP4_2nd"/>
    <property type="match status" value="1"/>
</dbReference>
<dbReference type="Pfam" id="PF26015">
    <property type="entry name" value="Ig_NPH4_3rd"/>
    <property type="match status" value="1"/>
</dbReference>
<feature type="domain" description="EF-hand" evidence="4">
    <location>
        <begin position="2148"/>
        <end position="2183"/>
    </location>
</feature>
<feature type="domain" description="EF-hand" evidence="4">
    <location>
        <begin position="2660"/>
        <end position="2695"/>
    </location>
</feature>
<feature type="domain" description="EF-hand" evidence="4">
    <location>
        <begin position="1507"/>
        <end position="1542"/>
    </location>
</feature>
<feature type="compositionally biased region" description="Low complexity" evidence="3">
    <location>
        <begin position="413"/>
        <end position="430"/>
    </location>
</feature>
<feature type="domain" description="EF-hand" evidence="4">
    <location>
        <begin position="2237"/>
        <end position="2272"/>
    </location>
</feature>
<reference evidence="5 6" key="1">
    <citation type="journal article" date="2013" name="PLoS Genet.">
        <title>Distinctive expansion of potential virulence genes in the genome of the oomycete fish pathogen Saprolegnia parasitica.</title>
        <authorList>
            <person name="Jiang R.H."/>
            <person name="de Bruijn I."/>
            <person name="Haas B.J."/>
            <person name="Belmonte R."/>
            <person name="Lobach L."/>
            <person name="Christie J."/>
            <person name="van den Ackerveken G."/>
            <person name="Bottin A."/>
            <person name="Bulone V."/>
            <person name="Diaz-Moreno S.M."/>
            <person name="Dumas B."/>
            <person name="Fan L."/>
            <person name="Gaulin E."/>
            <person name="Govers F."/>
            <person name="Grenville-Briggs L.J."/>
            <person name="Horner N.R."/>
            <person name="Levin J.Z."/>
            <person name="Mammella M."/>
            <person name="Meijer H.J."/>
            <person name="Morris P."/>
            <person name="Nusbaum C."/>
            <person name="Oome S."/>
            <person name="Phillips A.J."/>
            <person name="van Rooyen D."/>
            <person name="Rzeszutek E."/>
            <person name="Saraiva M."/>
            <person name="Secombes C.J."/>
            <person name="Seidl M.F."/>
            <person name="Snel B."/>
            <person name="Stassen J.H."/>
            <person name="Sykes S."/>
            <person name="Tripathy S."/>
            <person name="van den Berg H."/>
            <person name="Vega-Arreguin J.C."/>
            <person name="Wawra S."/>
            <person name="Young S.K."/>
            <person name="Zeng Q."/>
            <person name="Dieguez-Uribeondo J."/>
            <person name="Russ C."/>
            <person name="Tyler B.M."/>
            <person name="van West P."/>
        </authorList>
    </citation>
    <scope>NUCLEOTIDE SEQUENCE [LARGE SCALE GENOMIC DNA]</scope>
    <source>
        <strain evidence="5 6">CBS 223.65</strain>
    </source>
</reference>
<proteinExistence type="predicted"/>
<feature type="domain" description="EF-hand" evidence="4">
    <location>
        <begin position="2111"/>
        <end position="2146"/>
    </location>
</feature>
<feature type="compositionally biased region" description="Polar residues" evidence="3">
    <location>
        <begin position="337"/>
        <end position="352"/>
    </location>
</feature>
<dbReference type="Proteomes" id="UP000030745">
    <property type="component" value="Unassembled WGS sequence"/>
</dbReference>
<feature type="compositionally biased region" description="Low complexity" evidence="3">
    <location>
        <begin position="120"/>
        <end position="135"/>
    </location>
</feature>
<feature type="compositionally biased region" description="Polar residues" evidence="3">
    <location>
        <begin position="265"/>
        <end position="274"/>
    </location>
</feature>
<dbReference type="RefSeq" id="XP_012200236.1">
    <property type="nucleotide sequence ID" value="XM_012344846.1"/>
</dbReference>
<feature type="domain" description="EF-hand" evidence="4">
    <location>
        <begin position="2209"/>
        <end position="2235"/>
    </location>
</feature>
<dbReference type="InterPro" id="IPR058765">
    <property type="entry name" value="NPHP4_C2-like"/>
</dbReference>
<dbReference type="KEGG" id="spar:SPRG_06121"/>
<dbReference type="Pfam" id="PF13833">
    <property type="entry name" value="EF-hand_8"/>
    <property type="match status" value="1"/>
</dbReference>
<feature type="domain" description="EF-hand" evidence="4">
    <location>
        <begin position="1871"/>
        <end position="1906"/>
    </location>
</feature>
<feature type="domain" description="EF-hand" evidence="4">
    <location>
        <begin position="2320"/>
        <end position="2355"/>
    </location>
</feature>
<evidence type="ECO:0000256" key="3">
    <source>
        <dbReference type="SAM" id="MobiDB-lite"/>
    </source>
</evidence>
<feature type="domain" description="EF-hand" evidence="4">
    <location>
        <begin position="1597"/>
        <end position="1632"/>
    </location>
</feature>
<dbReference type="GO" id="GO:0005509">
    <property type="term" value="F:calcium ion binding"/>
    <property type="evidence" value="ECO:0007669"/>
    <property type="project" value="InterPro"/>
</dbReference>
<sequence>MSNGSPKAAKAMDEDVVQAMKASDDEGPRKKTLNDEAPKTTAPEARRKSMIPKRGPPGATASPSTSGKEDGPKPWKKPAAKGAGASSATTSGKEDGPKPWKKKPARGPTESPAMSEADDVVVVAKKPVEKAATTESPAASGKEDGPKPWKKKAAGPPTDAEAADVVVAAKKPVAKAAPTESSAASGEVEDPKPWKKPGTKGATADAPMSETDDVVQVAKKPNTKPATTDSPATSGKEDSKKPWKKPPTKKLASEPPTADVDAPKDQSSSANSGDVTVLAPKKKTPATEALGEQASARATVESSVVAADAKPPKERSAQAPEVSVVVAKDASARTKLENSLNGDDMSTSSPGNSAVPVQGGDASRPTTSAAVRASPDPAAAGRDATVPTTAPVATAIAVATSPKKSPSRKKKATASPAKSKASPSKKQASSMRDDAPKRRPPRKAAPRPPPSNGSSTDDGDASLRQPIPKPFRASVPRSKRKSGSELWLEREKAFEHFRSENIVMPVPEGPVAPTRVSKTSAYCIDLHMVKNWPLTEKLQQARLEYGLQVTFFHSVTRRFFGNTWRSPEVSANALADVSFQMSVCFLTDVVDPNCVAIVELIAHEKSTSSASLTATSHGCGWCILPLFGQKMLPTTTEAQSVNIFMGSPRNLWVVAQAEWQGQAKVPGGKFLYHIRPYDPLLKAYALVRKNEMISGIDRVPGLKDLSLVGILPSKLDLSRVKLPREICTAEEFAVTVATSSVFVHLRENLERNLVARLAKTRRALYPIVESMDGVVTSRVLKVALHNGRCFRTRQHTVPLKAENGSNTLSAVQHSVKLKGYTLSSLVAIVLVLQFTVQFRLVWPKNAKPKSEKEPLPTEDVVVVTMGARAIVPSDGKKFYYHDKSTPTLQETNQADDLMLHIELKSGTYARPYSDNVLYTSPSWPNSVKEGKLEETFASVDVEVLVEGASLSSSDEEDNADASENEVEKPDTWADDLVDKAARDAALSQALQTTMNPTPKAARPLYDQHVGVEPHLTTIVSDDVAPAHELSRASKALLTRHGMYDDGAPTSPHGQPVRAPKLTTSIADELADNLNLLEIQFQFAAFRPAADRPVPMSVHFVFQFYTFEPTKTDRLVLAATHSAATYLLCRQDGAKTKPAQALAFTVHTTRHSMLEPRAFAEYLQRKSLIVDVYDGDSLLPLGAMSIPLNALLRQGQKVKKHHAEYPVQTLPTEDCVVKATIGSVQVLMSNFASASTPCPRNLVVPNAMDSDINWRLAAGAIGDSVPGEPRHRVRARPLADSNQELRELLIKEQFYAPTGSTKATSRRPATSSDGASLTRDELDLLCTRFATQATRTNRLDANALLALISLQPSMKPHSNASRRADTQQFLDQLRAVFLQAHAQGLRFKSMFEFLDANGDGFVTPAEFVKGLRQLGPLFASLPSAAVQACVSYFDTNGDGLVNYKEFLTFVHQACCIDLRDELRQVILRGLEKGLDVPSIFRHLDASGDGTLSYVEFETALAQLSFQVSDRPMFETFCKQLDADGDGSISYMEFITSMGLVLQAQDALVSILQQILQRTVANNIDVGDLFHHVDTDGSGTVSYDELRALIREMDVNTQLSDALLQELIGRIDKDKSGTIEVAEFMAFVGLAYDPAVTVQRRLERILTKAAAAGVSVADAFRQFDKDHSGSVTPKEFQAALASLQCPISDGDLKRVMRKLDGDGDGSVSYKELLFFCFGDQSAAIVASPIEAQLKVLFDAAAAKGLDLLQCFAHFDKDGSNHVSASEFASALTELGFDGLEHDVIAAIVTHLDKDGDGQIALNEFVALATPRTQRTMRENNRPHRRLRTMLTKAMASGIDVHGAFAHFDVAHTGAVSYADFETALRQLGGTHKWSAADMADILSHLDADKSQTISLHEFGTFLGKTVSLETRFRSLIAKATGEGVPLDQSFAHFDSAGHGFLTPAMFHDGLVRLNFGDANGDEAGRLFAAMNASQTGEVTLAEFKAFLGGASDAGPAVIPLPPMEKLRELFGRASAKGVDVQHAFAHFDKDGNGSISHAEFDQAIAELGFTSLSAADVASIRATLDKDNSGSISLAEFKVVYPPGATTSDVAQPSTTSVSPLDALQTLLCKAQAQGVDIAASFGHFDKDGNGQISHAEFDSAMSELGFTAFSASDLAAIRRHLDKDSSGSISIAEFKSLYGASTTPESSPLEKLQTLLRRAQAQGVDAAMSFAHFDKDGDGGITYAEFAPALRELGFTDLTASDIDQLQKALDKDGSGIITLAEFSKLYAPTPLDALKALLARASDQGIRIDEAFAHFDTDGDGVLTNEEFTSGLQSLGLGPLSDGDIKGILVALDKDGSGSIALNEFRALYPAKPSARTPPSKPSSARRVTATSDLATLLQPVQTKAIEALSAVHAESVPQAAFESVLLSLGVEGVTTELLVAAGAMLGPSGIIMVADFRNLWGLDENAKTSARSEASSPTAANPAVAKFRRGIEVATARGVDIRRVFTALDVDNTGSLAYAELDTGLLELEMNDMTNDDVMAFRAALDPSQSGRISLAALWSSDATVVQQAQAVAAPLAAKTIDAIKQLLLQAKESGVNIDNAFAAYDKEGSGAISRADFDAGLQTLALTDLTPDDAVLLGNHVEKDGSISLVELKKLAMTVKEPPPAVAALSNLLLRALAEGIDVGQAFNHFDKDSNGKITLAEFDQGISALGLDKQLSSDDIAQIRTWLDADGSGAIVLSEFQALYTTTVQQAKPTTRSEVVSPTTAQPGGVQKSQSIPRLNLAKAKPALEKQTSDPVLASAKQATPTPTASATRPAPQQKKSTATLAPASFEPKDIKRTISTPKPGPAPEISGKPMTTETGASKPPPVTSMERSSEIPRCKDQPTASVEYRFSAEPNVRLVEMKLRKAAIAAAARGVRAPALLTKYAEGKSDEILRVRFVEFLMELGLSLVDDLGSAGYVADAPSLMHDKVYARQLERLRMYKRQQQQQTTRAQRDLVDAASLANHGRQHDVASGRATVDAYLAQKHKMLQIVQYYRDGHKKALIQALLKDHVTTTVHIYAMFGSMLFLELPVRNPYGHAERFRIEWADAELQLVTDAAEWSYYRDHVPRAVDIPNAPSTPVERDMVDSLHELLLDGGDYVALPFRFLSLALRSHERTIPISIKSVAHGHTIAVIQLHVHAAPCVVHRTYRFQHFSLAILRRCLKWVPPATNDDSDNNRAELGVEKFVMCPDANVVVETRPIERPYAPQEIYIKYRVGDYPSLGVFYLLLYDDMYHARLHEIWRIQIQSMMRLDLHATMGQGVQNELIIKGDAMPRRVSCFSSHPNELQFNPSGIFQLIPHAFNRIEVRFATMQVCAKQIVVHVVDVDSRDLVGAWLLNTTVSEPVVTKVFDVTLPTGVPVLKKISYRNPWDEDRNFVLRSNDASIMKPREPRLQLRGNGDGYLRLAFAPHSLPCSKKVYLFINDHQDQNEECLLFHLTWSDSVSSTM</sequence>
<dbReference type="Gene3D" id="1.10.238.10">
    <property type="entry name" value="EF-hand"/>
    <property type="match status" value="11"/>
</dbReference>
<keyword evidence="6" id="KW-1185">Reference proteome</keyword>
<dbReference type="FunFam" id="1.10.238.10:FF:000001">
    <property type="entry name" value="Calmodulin 1"/>
    <property type="match status" value="1"/>
</dbReference>
<feature type="domain" description="EF-hand" evidence="4">
    <location>
        <begin position="2283"/>
        <end position="2318"/>
    </location>
</feature>
<protein>
    <recommendedName>
        <fullName evidence="4">EF-hand domain-containing protein</fullName>
    </recommendedName>
</protein>
<feature type="domain" description="EF-hand" evidence="4">
    <location>
        <begin position="1559"/>
        <end position="1594"/>
    </location>
</feature>
<feature type="region of interest" description="Disordered" evidence="3">
    <location>
        <begin position="2734"/>
        <end position="2866"/>
    </location>
</feature>
<name>A0A067CRA1_SAPPC</name>
<dbReference type="Pfam" id="PF26186">
    <property type="entry name" value="NPHP4_C2_3rd"/>
    <property type="match status" value="1"/>
</dbReference>
<dbReference type="EMBL" id="KK583208">
    <property type="protein sequence ID" value="KDO29066.1"/>
    <property type="molecule type" value="Genomic_DNA"/>
</dbReference>
<feature type="domain" description="EF-hand" evidence="4">
    <location>
        <begin position="1833"/>
        <end position="1868"/>
    </location>
</feature>
<feature type="domain" description="EF-hand" evidence="4">
    <location>
        <begin position="1470"/>
        <end position="1505"/>
    </location>
</feature>
<feature type="domain" description="EF-hand" evidence="4">
    <location>
        <begin position="1685"/>
        <end position="1720"/>
    </location>
</feature>
<dbReference type="InterPro" id="IPR002048">
    <property type="entry name" value="EF_hand_dom"/>
</dbReference>
<gene>
    <name evidence="5" type="ORF">SPRG_06121</name>
</gene>
<feature type="compositionally biased region" description="Low complexity" evidence="3">
    <location>
        <begin position="80"/>
        <end position="91"/>
    </location>
</feature>
<keyword evidence="2" id="KW-0106">Calcium</keyword>
<dbReference type="InterPro" id="IPR058688">
    <property type="entry name" value="Ig_NPHP4_2nd"/>
</dbReference>
<dbReference type="InterPro" id="IPR058686">
    <property type="entry name" value="Ig_NPHP4_3rd"/>
</dbReference>
<feature type="compositionally biased region" description="Low complexity" evidence="3">
    <location>
        <begin position="154"/>
        <end position="180"/>
    </location>
</feature>
<feature type="compositionally biased region" description="Polar residues" evidence="3">
    <location>
        <begin position="224"/>
        <end position="233"/>
    </location>
</feature>
<feature type="compositionally biased region" description="Polar residues" evidence="3">
    <location>
        <begin position="2734"/>
        <end position="2760"/>
    </location>
</feature>
<dbReference type="Pfam" id="PF13499">
    <property type="entry name" value="EF-hand_7"/>
    <property type="match status" value="8"/>
</dbReference>
<dbReference type="InterPro" id="IPR029775">
    <property type="entry name" value="NPHP4"/>
</dbReference>
<feature type="region of interest" description="Disordered" evidence="3">
    <location>
        <begin position="1"/>
        <end position="485"/>
    </location>
</feature>
<evidence type="ECO:0000313" key="5">
    <source>
        <dbReference type="EMBL" id="KDO29066.1"/>
    </source>
</evidence>
<feature type="domain" description="EF-hand" evidence="4">
    <location>
        <begin position="1777"/>
        <end position="1812"/>
    </location>
</feature>
<evidence type="ECO:0000313" key="6">
    <source>
        <dbReference type="Proteomes" id="UP000030745"/>
    </source>
</evidence>
<evidence type="ECO:0000256" key="2">
    <source>
        <dbReference type="ARBA" id="ARBA00022837"/>
    </source>
</evidence>
<dbReference type="PANTHER" id="PTHR31043:SF3">
    <property type="entry name" value="NEPHROCYSTIN-4"/>
    <property type="match status" value="1"/>
</dbReference>
<organism evidence="5 6">
    <name type="scientific">Saprolegnia parasitica (strain CBS 223.65)</name>
    <dbReference type="NCBI Taxonomy" id="695850"/>
    <lineage>
        <taxon>Eukaryota</taxon>
        <taxon>Sar</taxon>
        <taxon>Stramenopiles</taxon>
        <taxon>Oomycota</taxon>
        <taxon>Saprolegniomycetes</taxon>
        <taxon>Saprolegniales</taxon>
        <taxon>Saprolegniaceae</taxon>
        <taxon>Saprolegnia</taxon>
    </lineage>
</organism>
<dbReference type="Pfam" id="PF26187">
    <property type="entry name" value="Ig_NPHP4_4th"/>
    <property type="match status" value="1"/>
</dbReference>
<keyword evidence="1" id="KW-0677">Repeat</keyword>
<accession>A0A067CRA1</accession>
<dbReference type="SUPFAM" id="SSF47473">
    <property type="entry name" value="EF-hand"/>
    <property type="match status" value="7"/>
</dbReference>
<dbReference type="InterPro" id="IPR058687">
    <property type="entry name" value="Ig_NPHP4_1st"/>
</dbReference>